<dbReference type="NCBIfam" id="TIGR02607">
    <property type="entry name" value="antidote_HigA"/>
    <property type="match status" value="1"/>
</dbReference>
<evidence type="ECO:0000256" key="1">
    <source>
        <dbReference type="ARBA" id="ARBA00023125"/>
    </source>
</evidence>
<dbReference type="EMBL" id="MFSP01000086">
    <property type="protein sequence ID" value="OGI66495.1"/>
    <property type="molecule type" value="Genomic_DNA"/>
</dbReference>
<proteinExistence type="predicted"/>
<accession>A0A1F6VA79</accession>
<dbReference type="AlphaFoldDB" id="A0A1F6VA79"/>
<dbReference type="Gene3D" id="1.10.260.40">
    <property type="entry name" value="lambda repressor-like DNA-binding domains"/>
    <property type="match status" value="1"/>
</dbReference>
<keyword evidence="1" id="KW-0238">DNA-binding</keyword>
<dbReference type="InterPro" id="IPR001387">
    <property type="entry name" value="Cro/C1-type_HTH"/>
</dbReference>
<dbReference type="SMART" id="SM00530">
    <property type="entry name" value="HTH_XRE"/>
    <property type="match status" value="1"/>
</dbReference>
<evidence type="ECO:0000313" key="3">
    <source>
        <dbReference type="EMBL" id="OGI66495.1"/>
    </source>
</evidence>
<dbReference type="Pfam" id="PF01381">
    <property type="entry name" value="HTH_3"/>
    <property type="match status" value="1"/>
</dbReference>
<dbReference type="InterPro" id="IPR010982">
    <property type="entry name" value="Lambda_DNA-bd_dom_sf"/>
</dbReference>
<dbReference type="InterPro" id="IPR013430">
    <property type="entry name" value="Toxin_antidote_HigA"/>
</dbReference>
<sequence>MALVHPGRVLKRELTARRLSANRFALALRVPSGRITDILNLKRAITPDTALRFARYFGTSAEFWMNLQGRFDLAVAEKEFGRTIAAEVKRSASS</sequence>
<dbReference type="PROSITE" id="PS50943">
    <property type="entry name" value="HTH_CROC1"/>
    <property type="match status" value="1"/>
</dbReference>
<comment type="caution">
    <text evidence="3">The sequence shown here is derived from an EMBL/GenBank/DDBJ whole genome shotgun (WGS) entry which is preliminary data.</text>
</comment>
<dbReference type="PANTHER" id="PTHR36924:SF1">
    <property type="entry name" value="ANTITOXIN HIGA-1"/>
    <property type="match status" value="1"/>
</dbReference>
<dbReference type="PANTHER" id="PTHR36924">
    <property type="entry name" value="ANTITOXIN HIGA-1"/>
    <property type="match status" value="1"/>
</dbReference>
<dbReference type="SUPFAM" id="SSF47413">
    <property type="entry name" value="lambda repressor-like DNA-binding domains"/>
    <property type="match status" value="1"/>
</dbReference>
<evidence type="ECO:0000259" key="2">
    <source>
        <dbReference type="PROSITE" id="PS50943"/>
    </source>
</evidence>
<protein>
    <submittedName>
        <fullName evidence="3">Addiction module antidote protein, HigA family</fullName>
    </submittedName>
</protein>
<gene>
    <name evidence="3" type="ORF">A2W18_00580</name>
</gene>
<feature type="domain" description="HTH cro/C1-type" evidence="2">
    <location>
        <begin position="10"/>
        <end position="64"/>
    </location>
</feature>
<dbReference type="Proteomes" id="UP000179076">
    <property type="component" value="Unassembled WGS sequence"/>
</dbReference>
<organism evidence="3 4">
    <name type="scientific">Candidatus Muproteobacteria bacterium RBG_16_60_9</name>
    <dbReference type="NCBI Taxonomy" id="1817755"/>
    <lineage>
        <taxon>Bacteria</taxon>
        <taxon>Pseudomonadati</taxon>
        <taxon>Pseudomonadota</taxon>
        <taxon>Candidatus Muproteobacteria</taxon>
    </lineage>
</organism>
<name>A0A1F6VA79_9PROT</name>
<evidence type="ECO:0000313" key="4">
    <source>
        <dbReference type="Proteomes" id="UP000179076"/>
    </source>
</evidence>
<dbReference type="GO" id="GO:0003677">
    <property type="term" value="F:DNA binding"/>
    <property type="evidence" value="ECO:0007669"/>
    <property type="project" value="UniProtKB-KW"/>
</dbReference>
<reference evidence="3 4" key="1">
    <citation type="journal article" date="2016" name="Nat. Commun.">
        <title>Thousands of microbial genomes shed light on interconnected biogeochemical processes in an aquifer system.</title>
        <authorList>
            <person name="Anantharaman K."/>
            <person name="Brown C.T."/>
            <person name="Hug L.A."/>
            <person name="Sharon I."/>
            <person name="Castelle C.J."/>
            <person name="Probst A.J."/>
            <person name="Thomas B.C."/>
            <person name="Singh A."/>
            <person name="Wilkins M.J."/>
            <person name="Karaoz U."/>
            <person name="Brodie E.L."/>
            <person name="Williams K.H."/>
            <person name="Hubbard S.S."/>
            <person name="Banfield J.F."/>
        </authorList>
    </citation>
    <scope>NUCLEOTIDE SEQUENCE [LARGE SCALE GENOMIC DNA]</scope>
</reference>